<keyword evidence="3" id="KW-1185">Reference proteome</keyword>
<evidence type="ECO:0000313" key="3">
    <source>
        <dbReference type="Proteomes" id="UP000283509"/>
    </source>
</evidence>
<dbReference type="InterPro" id="IPR016187">
    <property type="entry name" value="CTDL_fold"/>
</dbReference>
<reference evidence="2 3" key="2">
    <citation type="submission" date="2019-01" db="EMBL/GenBank/DDBJ databases">
        <title>The decoding of complex shrimp genome reveals the adaptation for benthos swimmer, frequently molting mechanism and breeding impact on genome.</title>
        <authorList>
            <person name="Sun Y."/>
            <person name="Gao Y."/>
            <person name="Yu Y."/>
        </authorList>
    </citation>
    <scope>NUCLEOTIDE SEQUENCE [LARGE SCALE GENOMIC DNA]</scope>
    <source>
        <tissue evidence="2">Muscle</tissue>
    </source>
</reference>
<comment type="caution">
    <text evidence="2">The sequence shown here is derived from an EMBL/GenBank/DDBJ whole genome shotgun (WGS) entry which is preliminary data.</text>
</comment>
<dbReference type="Pfam" id="PF00059">
    <property type="entry name" value="Lectin_C"/>
    <property type="match status" value="1"/>
</dbReference>
<feature type="domain" description="C-type lectin" evidence="1">
    <location>
        <begin position="143"/>
        <end position="264"/>
    </location>
</feature>
<dbReference type="EMBL" id="QCYY01001914">
    <property type="protein sequence ID" value="ROT74297.1"/>
    <property type="molecule type" value="Genomic_DNA"/>
</dbReference>
<name>A0A3R7PQX9_PENVA</name>
<reference evidence="2 3" key="1">
    <citation type="submission" date="2018-04" db="EMBL/GenBank/DDBJ databases">
        <authorList>
            <person name="Zhang X."/>
            <person name="Yuan J."/>
            <person name="Li F."/>
            <person name="Xiang J."/>
        </authorList>
    </citation>
    <scope>NUCLEOTIDE SEQUENCE [LARGE SCALE GENOMIC DNA]</scope>
    <source>
        <tissue evidence="2">Muscle</tissue>
    </source>
</reference>
<dbReference type="Gene3D" id="3.10.100.10">
    <property type="entry name" value="Mannose-Binding Protein A, subunit A"/>
    <property type="match status" value="1"/>
</dbReference>
<organism evidence="2 3">
    <name type="scientific">Penaeus vannamei</name>
    <name type="common">Whiteleg shrimp</name>
    <name type="synonym">Litopenaeus vannamei</name>
    <dbReference type="NCBI Taxonomy" id="6689"/>
    <lineage>
        <taxon>Eukaryota</taxon>
        <taxon>Metazoa</taxon>
        <taxon>Ecdysozoa</taxon>
        <taxon>Arthropoda</taxon>
        <taxon>Crustacea</taxon>
        <taxon>Multicrustacea</taxon>
        <taxon>Malacostraca</taxon>
        <taxon>Eumalacostraca</taxon>
        <taxon>Eucarida</taxon>
        <taxon>Decapoda</taxon>
        <taxon>Dendrobranchiata</taxon>
        <taxon>Penaeoidea</taxon>
        <taxon>Penaeidae</taxon>
        <taxon>Penaeus</taxon>
    </lineage>
</organism>
<dbReference type="GO" id="GO:0030246">
    <property type="term" value="F:carbohydrate binding"/>
    <property type="evidence" value="ECO:0007669"/>
    <property type="project" value="UniProtKB-KW"/>
</dbReference>
<dbReference type="PROSITE" id="PS50041">
    <property type="entry name" value="C_TYPE_LECTIN_2"/>
    <property type="match status" value="1"/>
</dbReference>
<dbReference type="SMART" id="SM00034">
    <property type="entry name" value="CLECT"/>
    <property type="match status" value="1"/>
</dbReference>
<dbReference type="AlphaFoldDB" id="A0A3R7PQX9"/>
<keyword evidence="2" id="KW-0430">Lectin</keyword>
<evidence type="ECO:0000313" key="2">
    <source>
        <dbReference type="EMBL" id="ROT74297.1"/>
    </source>
</evidence>
<protein>
    <submittedName>
        <fullName evidence="2">C-type lectin 2</fullName>
    </submittedName>
</protein>
<dbReference type="SUPFAM" id="SSF56436">
    <property type="entry name" value="C-type lectin-like"/>
    <property type="match status" value="1"/>
</dbReference>
<dbReference type="InterPro" id="IPR016186">
    <property type="entry name" value="C-type_lectin-like/link_sf"/>
</dbReference>
<gene>
    <name evidence="2" type="ORF">C7M84_007204</name>
</gene>
<accession>A0A3R7PQX9</accession>
<dbReference type="OrthoDB" id="7357196at2759"/>
<dbReference type="PANTHER" id="PTHR22803">
    <property type="entry name" value="MANNOSE, PHOSPHOLIPASE, LECTIN RECEPTOR RELATED"/>
    <property type="match status" value="1"/>
</dbReference>
<proteinExistence type="predicted"/>
<sequence length="269" mass="29915">MLAPPRQQTTPLQDSGVNFLRTHHRVNYARVTQRGEVSLRDFGRGFATISPSLTMHRKAVVLWLLTGAVVAGAILEQESAQDIFNNHFPPVSPNCSQSLTDLLLLRQEVRLDEMVKLLTDIRGSLASEGKKSTSTCPADFEAFEGLCLHLGPERTNWHDARKYCLSVGGTLVSGLRNAKIGRSFAQKSNADHMWIGGHDLFEEGRWEWLSGEAMPTGTSFWSYYLGVQQPNNGGDGEHCAVLYVPDNHNFHDFPCSWDCLPLCQVEVCA</sequence>
<evidence type="ECO:0000259" key="1">
    <source>
        <dbReference type="PROSITE" id="PS50041"/>
    </source>
</evidence>
<dbReference type="InterPro" id="IPR001304">
    <property type="entry name" value="C-type_lectin-like"/>
</dbReference>
<dbReference type="Proteomes" id="UP000283509">
    <property type="component" value="Unassembled WGS sequence"/>
</dbReference>
<dbReference type="InterPro" id="IPR050111">
    <property type="entry name" value="C-type_lectin/snaclec_domain"/>
</dbReference>